<reference evidence="2" key="1">
    <citation type="journal article" date="2014" name="Int. J. Syst. Evol. Microbiol.">
        <title>Complete genome sequence of Corynebacterium casei LMG S-19264T (=DSM 44701T), isolated from a smear-ripened cheese.</title>
        <authorList>
            <consortium name="US DOE Joint Genome Institute (JGI-PGF)"/>
            <person name="Walter F."/>
            <person name="Albersmeier A."/>
            <person name="Kalinowski J."/>
            <person name="Ruckert C."/>
        </authorList>
    </citation>
    <scope>NUCLEOTIDE SEQUENCE</scope>
    <source>
        <strain evidence="2">CGMCC 1.15519</strain>
    </source>
</reference>
<protein>
    <submittedName>
        <fullName evidence="2">Uncharacterized protein</fullName>
    </submittedName>
</protein>
<keyword evidence="1" id="KW-0472">Membrane</keyword>
<sequence length="461" mass="48985">MNAVIRSSLTTSLLRYSRSWGLWLLLLVAPVGARYMIPRGDGSGTVIAIGDRLPEMTAPFLGVSLGIIVSTLLLPIGWMYLRSNTNRRQPWQVEEVTAASRIAIALGRWAADAAVLLGMLTALTLAGWILAFVIPITGPRNLAQLTLALWLVAAPALLGLAALRILFDAIPFTRGGWGDFGYFIFWMGSLIAPAINEDQPAGFAANMHDFAGFLRPLQYGAPPGTNSFAIGGIDTLPGHVSLDVMAGLFSPGYIPSRLVWVLIAIAVAALAGMLYRPHRATSRIIVPGRLRRWLDGGAPPPAVFAAPPAPRAAAPLLGLLAAEFRLIGAGRLFKLLAVIVAIAAATQDFRHAASPAALLLLVFALTAHAARSEARGLLLLTNTAPISHWLRRAAFIIAGTGWSLLLTLPALLTTPAVLVLQYSIVTGAIIAILSIVLAAISRSAFAARMVLLILWYGYLSS</sequence>
<feature type="transmembrane region" description="Helical" evidence="1">
    <location>
        <begin position="418"/>
        <end position="440"/>
    </location>
</feature>
<evidence type="ECO:0000313" key="3">
    <source>
        <dbReference type="Proteomes" id="UP000635071"/>
    </source>
</evidence>
<feature type="transmembrane region" description="Helical" evidence="1">
    <location>
        <begin position="147"/>
        <end position="167"/>
    </location>
</feature>
<evidence type="ECO:0000256" key="1">
    <source>
        <dbReference type="SAM" id="Phobius"/>
    </source>
</evidence>
<feature type="transmembrane region" description="Helical" evidence="1">
    <location>
        <begin position="393"/>
        <end position="412"/>
    </location>
</feature>
<name>A0A916ZRX9_9SPHN</name>
<feature type="transmembrane region" description="Helical" evidence="1">
    <location>
        <begin position="179"/>
        <end position="196"/>
    </location>
</feature>
<dbReference type="Proteomes" id="UP000635071">
    <property type="component" value="Unassembled WGS sequence"/>
</dbReference>
<evidence type="ECO:0000313" key="2">
    <source>
        <dbReference type="EMBL" id="GGE10029.1"/>
    </source>
</evidence>
<keyword evidence="1" id="KW-0812">Transmembrane</keyword>
<comment type="caution">
    <text evidence="2">The sequence shown here is derived from an EMBL/GenBank/DDBJ whole genome shotgun (WGS) entry which is preliminary data.</text>
</comment>
<dbReference type="AlphaFoldDB" id="A0A916ZRX9"/>
<feature type="transmembrane region" description="Helical" evidence="1">
    <location>
        <begin position="109"/>
        <end position="135"/>
    </location>
</feature>
<feature type="transmembrane region" description="Helical" evidence="1">
    <location>
        <begin position="258"/>
        <end position="275"/>
    </location>
</feature>
<keyword evidence="3" id="KW-1185">Reference proteome</keyword>
<keyword evidence="1" id="KW-1133">Transmembrane helix</keyword>
<dbReference type="EMBL" id="BMJM01000004">
    <property type="protein sequence ID" value="GGE10029.1"/>
    <property type="molecule type" value="Genomic_DNA"/>
</dbReference>
<gene>
    <name evidence="2" type="ORF">GCM10011529_15480</name>
</gene>
<organism evidence="2 3">
    <name type="scientific">Sandarakinorhabdus glacialis</name>
    <dbReference type="NCBI Taxonomy" id="1614636"/>
    <lineage>
        <taxon>Bacteria</taxon>
        <taxon>Pseudomonadati</taxon>
        <taxon>Pseudomonadota</taxon>
        <taxon>Alphaproteobacteria</taxon>
        <taxon>Sphingomonadales</taxon>
        <taxon>Sphingosinicellaceae</taxon>
        <taxon>Sandarakinorhabdus</taxon>
    </lineage>
</organism>
<dbReference type="RefSeq" id="WP_188762355.1">
    <property type="nucleotide sequence ID" value="NZ_BMJM01000004.1"/>
</dbReference>
<feature type="transmembrane region" description="Helical" evidence="1">
    <location>
        <begin position="20"/>
        <end position="37"/>
    </location>
</feature>
<feature type="transmembrane region" description="Helical" evidence="1">
    <location>
        <begin position="57"/>
        <end position="81"/>
    </location>
</feature>
<proteinExistence type="predicted"/>
<reference evidence="2" key="2">
    <citation type="submission" date="2020-09" db="EMBL/GenBank/DDBJ databases">
        <authorList>
            <person name="Sun Q."/>
            <person name="Zhou Y."/>
        </authorList>
    </citation>
    <scope>NUCLEOTIDE SEQUENCE</scope>
    <source>
        <strain evidence="2">CGMCC 1.15519</strain>
    </source>
</reference>
<accession>A0A916ZRX9</accession>